<dbReference type="Pfam" id="PF07508">
    <property type="entry name" value="Recombinase"/>
    <property type="match status" value="1"/>
</dbReference>
<name>A0ABP5SYT1_9ACTN</name>
<organism evidence="3 4">
    <name type="scientific">Glycomyces rutgersensis</name>
    <dbReference type="NCBI Taxonomy" id="58115"/>
    <lineage>
        <taxon>Bacteria</taxon>
        <taxon>Bacillati</taxon>
        <taxon>Actinomycetota</taxon>
        <taxon>Actinomycetes</taxon>
        <taxon>Glycomycetales</taxon>
        <taxon>Glycomycetaceae</taxon>
        <taxon>Glycomyces</taxon>
    </lineage>
</organism>
<evidence type="ECO:0000259" key="2">
    <source>
        <dbReference type="PROSITE" id="PS51737"/>
    </source>
</evidence>
<sequence>MVTARNVADLYLRVSSNREGHSGIERQEADCREWAARNGFAVRKVHVDRGRSAFKAVRRTGFSDAITAIAAGVADALIVWKLDRLSRRGITEVAAHLDKFQKAGARFVSVMDKLDTDEKSARDVMMLLADLARAESENTSMRVESAKRHLREAGKWAGGRPPYGLKVDRETQRLVPDPETAVHARLIADEALAGSTLVEIARLLNGHGIESPRGGEWNSSTVLQLLKSPAFAGIMPRTETAVSADGTRKYGHRVHPWIDPVTLMPVSIGEGVIGVEEREIILRKIASRSLSFAGSRTGRNHSPALLTGLARCGRCGSRMSKAGTSYQCSRHRMGRDCAGVSVQVKSFDRYVENAVRTRAAELQPGDSLMEVVLDRVARRSHPELHERRDVIRQEISTLEKRRFELEEARYLRGEFGGEEGANRYSLIADHLHERLERLRQAAAHASLALASRPARCEEELVWMVERADSPEERREVLALFVDRAEVQPGRVGARFDGDSRVAITWAEAGVPTDS</sequence>
<dbReference type="InterPro" id="IPR025827">
    <property type="entry name" value="Zn_ribbon_recom_dom"/>
</dbReference>
<dbReference type="EMBL" id="BAAASX010000006">
    <property type="protein sequence ID" value="GAA2339551.1"/>
    <property type="molecule type" value="Genomic_DNA"/>
</dbReference>
<evidence type="ECO:0000313" key="4">
    <source>
        <dbReference type="Proteomes" id="UP001501584"/>
    </source>
</evidence>
<dbReference type="Proteomes" id="UP001501584">
    <property type="component" value="Unassembled WGS sequence"/>
</dbReference>
<dbReference type="PROSITE" id="PS51736">
    <property type="entry name" value="RECOMBINASES_3"/>
    <property type="match status" value="1"/>
</dbReference>
<gene>
    <name evidence="3" type="ORF">GCM10010403_35130</name>
</gene>
<dbReference type="PROSITE" id="PS51737">
    <property type="entry name" value="RECOMBINASE_DNA_BIND"/>
    <property type="match status" value="1"/>
</dbReference>
<dbReference type="InterPro" id="IPR036162">
    <property type="entry name" value="Resolvase-like_N_sf"/>
</dbReference>
<dbReference type="InterPro" id="IPR011109">
    <property type="entry name" value="DNA_bind_recombinase_dom"/>
</dbReference>
<protein>
    <submittedName>
        <fullName evidence="3">Recombinase family protein</fullName>
    </submittedName>
</protein>
<dbReference type="CDD" id="cd00338">
    <property type="entry name" value="Ser_Recombinase"/>
    <property type="match status" value="1"/>
</dbReference>
<dbReference type="PANTHER" id="PTHR30461:SF23">
    <property type="entry name" value="DNA RECOMBINASE-RELATED"/>
    <property type="match status" value="1"/>
</dbReference>
<feature type="domain" description="Recombinase" evidence="2">
    <location>
        <begin position="162"/>
        <end position="292"/>
    </location>
</feature>
<accession>A0ABP5SYT1</accession>
<dbReference type="SUPFAM" id="SSF53041">
    <property type="entry name" value="Resolvase-like"/>
    <property type="match status" value="1"/>
</dbReference>
<dbReference type="InterPro" id="IPR006119">
    <property type="entry name" value="Resolv_N"/>
</dbReference>
<keyword evidence="4" id="KW-1185">Reference proteome</keyword>
<dbReference type="Gene3D" id="3.40.50.1390">
    <property type="entry name" value="Resolvase, N-terminal catalytic domain"/>
    <property type="match status" value="1"/>
</dbReference>
<reference evidence="4" key="1">
    <citation type="journal article" date="2019" name="Int. J. Syst. Evol. Microbiol.">
        <title>The Global Catalogue of Microorganisms (GCM) 10K type strain sequencing project: providing services to taxonomists for standard genome sequencing and annotation.</title>
        <authorList>
            <consortium name="The Broad Institute Genomics Platform"/>
            <consortium name="The Broad Institute Genome Sequencing Center for Infectious Disease"/>
            <person name="Wu L."/>
            <person name="Ma J."/>
        </authorList>
    </citation>
    <scope>NUCLEOTIDE SEQUENCE [LARGE SCALE GENOMIC DNA]</scope>
    <source>
        <strain evidence="4">JCM 6238</strain>
    </source>
</reference>
<dbReference type="Gene3D" id="3.90.1750.20">
    <property type="entry name" value="Putative Large Serine Recombinase, Chain B, Domain 2"/>
    <property type="match status" value="1"/>
</dbReference>
<dbReference type="InterPro" id="IPR038109">
    <property type="entry name" value="DNA_bind_recomb_sf"/>
</dbReference>
<feature type="domain" description="Resolvase/invertase-type recombinase catalytic" evidence="1">
    <location>
        <begin position="7"/>
        <end position="154"/>
    </location>
</feature>
<dbReference type="SMART" id="SM00857">
    <property type="entry name" value="Resolvase"/>
    <property type="match status" value="1"/>
</dbReference>
<dbReference type="InterPro" id="IPR050639">
    <property type="entry name" value="SSR_resolvase"/>
</dbReference>
<comment type="caution">
    <text evidence="3">The sequence shown here is derived from an EMBL/GenBank/DDBJ whole genome shotgun (WGS) entry which is preliminary data.</text>
</comment>
<dbReference type="Pfam" id="PF00239">
    <property type="entry name" value="Resolvase"/>
    <property type="match status" value="1"/>
</dbReference>
<dbReference type="PANTHER" id="PTHR30461">
    <property type="entry name" value="DNA-INVERTASE FROM LAMBDOID PROPHAGE"/>
    <property type="match status" value="1"/>
</dbReference>
<evidence type="ECO:0000259" key="1">
    <source>
        <dbReference type="PROSITE" id="PS51736"/>
    </source>
</evidence>
<dbReference type="Pfam" id="PF13408">
    <property type="entry name" value="Zn_ribbon_recom"/>
    <property type="match status" value="1"/>
</dbReference>
<proteinExistence type="predicted"/>
<evidence type="ECO:0000313" key="3">
    <source>
        <dbReference type="EMBL" id="GAA2339551.1"/>
    </source>
</evidence>